<comment type="caution">
    <text evidence="2">The sequence shown here is derived from an EMBL/GenBank/DDBJ whole genome shotgun (WGS) entry which is preliminary data.</text>
</comment>
<comment type="similarity">
    <text evidence="1">Belongs to the PPR family. P subfamily.</text>
</comment>
<evidence type="ECO:0000313" key="2">
    <source>
        <dbReference type="EMBL" id="KAK7401378.1"/>
    </source>
</evidence>
<evidence type="ECO:0000313" key="3">
    <source>
        <dbReference type="Proteomes" id="UP001386955"/>
    </source>
</evidence>
<protein>
    <submittedName>
        <fullName evidence="2">Uncharacterized protein</fullName>
    </submittedName>
</protein>
<dbReference type="PANTHER" id="PTHR45717:SF38">
    <property type="entry name" value="PENTACOTRIPEPTIDE-REPEAT REGION OF PRORP DOMAIN-CONTAINING PROTEIN"/>
    <property type="match status" value="1"/>
</dbReference>
<proteinExistence type="inferred from homology"/>
<accession>A0AAN9XP75</accession>
<dbReference type="GO" id="GO:0005739">
    <property type="term" value="C:mitochondrion"/>
    <property type="evidence" value="ECO:0007669"/>
    <property type="project" value="TreeGrafter"/>
</dbReference>
<gene>
    <name evidence="2" type="ORF">VNO78_12805</name>
</gene>
<dbReference type="Proteomes" id="UP001386955">
    <property type="component" value="Unassembled WGS sequence"/>
</dbReference>
<name>A0AAN9XP75_PSOTE</name>
<dbReference type="PANTHER" id="PTHR45717">
    <property type="entry name" value="OS12G0527900 PROTEIN"/>
    <property type="match status" value="1"/>
</dbReference>
<evidence type="ECO:0000256" key="1">
    <source>
        <dbReference type="ARBA" id="ARBA00007626"/>
    </source>
</evidence>
<keyword evidence="3" id="KW-1185">Reference proteome</keyword>
<dbReference type="AlphaFoldDB" id="A0AAN9XP75"/>
<reference evidence="2 3" key="1">
    <citation type="submission" date="2024-01" db="EMBL/GenBank/DDBJ databases">
        <title>The genomes of 5 underutilized Papilionoideae crops provide insights into root nodulation and disease resistanc.</title>
        <authorList>
            <person name="Jiang F."/>
        </authorList>
    </citation>
    <scope>NUCLEOTIDE SEQUENCE [LARGE SCALE GENOMIC DNA]</scope>
    <source>
        <strain evidence="2">DUOXIRENSHENG_FW03</strain>
        <tissue evidence="2">Leaves</tissue>
    </source>
</reference>
<organism evidence="2 3">
    <name type="scientific">Psophocarpus tetragonolobus</name>
    <name type="common">Winged bean</name>
    <name type="synonym">Dolichos tetragonolobus</name>
    <dbReference type="NCBI Taxonomy" id="3891"/>
    <lineage>
        <taxon>Eukaryota</taxon>
        <taxon>Viridiplantae</taxon>
        <taxon>Streptophyta</taxon>
        <taxon>Embryophyta</taxon>
        <taxon>Tracheophyta</taxon>
        <taxon>Spermatophyta</taxon>
        <taxon>Magnoliopsida</taxon>
        <taxon>eudicotyledons</taxon>
        <taxon>Gunneridae</taxon>
        <taxon>Pentapetalae</taxon>
        <taxon>rosids</taxon>
        <taxon>fabids</taxon>
        <taxon>Fabales</taxon>
        <taxon>Fabaceae</taxon>
        <taxon>Papilionoideae</taxon>
        <taxon>50 kb inversion clade</taxon>
        <taxon>NPAAA clade</taxon>
        <taxon>indigoferoid/millettioid clade</taxon>
        <taxon>Phaseoleae</taxon>
        <taxon>Psophocarpus</taxon>
    </lineage>
</organism>
<dbReference type="EMBL" id="JAYMYS010000003">
    <property type="protein sequence ID" value="KAK7401378.1"/>
    <property type="molecule type" value="Genomic_DNA"/>
</dbReference>
<sequence length="273" mass="31318">MWIPRRCIFPIKKLGYCVEVPGSLLCRIKHDTVSYFSDDSLGGCYPALLGAKKCFLREESYHTSPIVGNFFLGSHGFSSWVRKKYCDENALKENYLDLEKTLSAKLSENINVEEEVEQEFDPEPRRLDDPFLESANDLYLSCREPLKRKSSLELLRTIMDSPGRYIPRILKGFVAAGEDFSHLEISKIEFILWNHHMYYKALQISEWLETTKQFEYSEGAYASRLDLIAKVLGVGAAEKYMKNVPESSKGELLYRTLLANCVRCGNMEKSGSF</sequence>